<accession>N6ZWE7</accession>
<sequence length="373" mass="40910">MDFLLALDVLLGLSLIYLVFALAVTSINEFIAAALSSRARWLRRGIASLLSENPQSLDMERADEVLDSPFLSHLGTRGVWKTFRVSYVSAWQLTQGVLSRVQGFKEDAFARVGDIRALAEQLPANAPVRSALIDLCARANGDLEKFQVMLDDWFKTFEDQLTAWYRQKTQYVLVGISFSVVLTMNVDTIDLARQLSADPRLRAQLVEQAMKVAEASDLAALLDTAGRDRARREHEEAVKSRDEAEKGFRSACQAPEVEKARAQACADATRRHDEAQREEVVKRVALAAEQRALDLRVKERADALSASGLMIGWKSGEFAQALAGENGLAKLVGLLLSGFAIALGAPFWFNVLKSVASVRSVGANVKKKADSAG</sequence>
<keyword evidence="2" id="KW-0812">Transmembrane</keyword>
<keyword evidence="4" id="KW-1185">Reference proteome</keyword>
<dbReference type="Proteomes" id="UP000013047">
    <property type="component" value="Unassembled WGS sequence"/>
</dbReference>
<feature type="transmembrane region" description="Helical" evidence="2">
    <location>
        <begin position="328"/>
        <end position="349"/>
    </location>
</feature>
<dbReference type="AlphaFoldDB" id="N6ZWE7"/>
<evidence type="ECO:0000256" key="1">
    <source>
        <dbReference type="SAM" id="MobiDB-lite"/>
    </source>
</evidence>
<gene>
    <name evidence="3" type="ORF">C667_14020</name>
</gene>
<keyword evidence="2" id="KW-0472">Membrane</keyword>
<evidence type="ECO:0000256" key="2">
    <source>
        <dbReference type="SAM" id="Phobius"/>
    </source>
</evidence>
<dbReference type="EMBL" id="AMXF01000109">
    <property type="protein sequence ID" value="ENO96424.1"/>
    <property type="molecule type" value="Genomic_DNA"/>
</dbReference>
<evidence type="ECO:0000313" key="3">
    <source>
        <dbReference type="EMBL" id="ENO96424.1"/>
    </source>
</evidence>
<protein>
    <submittedName>
        <fullName evidence="3">Uncharacterized protein</fullName>
    </submittedName>
</protein>
<feature type="region of interest" description="Disordered" evidence="1">
    <location>
        <begin position="231"/>
        <end position="250"/>
    </location>
</feature>
<feature type="compositionally biased region" description="Basic and acidic residues" evidence="1">
    <location>
        <begin position="231"/>
        <end position="248"/>
    </location>
</feature>
<keyword evidence="2" id="KW-1133">Transmembrane helix</keyword>
<feature type="transmembrane region" description="Helical" evidence="2">
    <location>
        <begin position="15"/>
        <end position="35"/>
    </location>
</feature>
<organism evidence="3 4">
    <name type="scientific">Thauera phenylacetica B4P</name>
    <dbReference type="NCBI Taxonomy" id="1234382"/>
    <lineage>
        <taxon>Bacteria</taxon>
        <taxon>Pseudomonadati</taxon>
        <taxon>Pseudomonadota</taxon>
        <taxon>Betaproteobacteria</taxon>
        <taxon>Rhodocyclales</taxon>
        <taxon>Zoogloeaceae</taxon>
        <taxon>Thauera</taxon>
    </lineage>
</organism>
<proteinExistence type="predicted"/>
<comment type="caution">
    <text evidence="3">The sequence shown here is derived from an EMBL/GenBank/DDBJ whole genome shotgun (WGS) entry which is preliminary data.</text>
</comment>
<dbReference type="RefSeq" id="WP_004366034.1">
    <property type="nucleotide sequence ID" value="NZ_AMXF01000109.1"/>
</dbReference>
<reference evidence="3 4" key="1">
    <citation type="submission" date="2012-09" db="EMBL/GenBank/DDBJ databases">
        <title>Draft Genome Sequences of 6 Strains from Genus Thauera.</title>
        <authorList>
            <person name="Liu B."/>
            <person name="Shapleigh J.P."/>
            <person name="Frostegard A.H."/>
        </authorList>
    </citation>
    <scope>NUCLEOTIDE SEQUENCE [LARGE SCALE GENOMIC DNA]</scope>
    <source>
        <strain evidence="3 4">B4P</strain>
    </source>
</reference>
<dbReference type="OrthoDB" id="6286374at2"/>
<name>N6ZWE7_9RHOO</name>
<evidence type="ECO:0000313" key="4">
    <source>
        <dbReference type="Proteomes" id="UP000013047"/>
    </source>
</evidence>